<comment type="caution">
    <text evidence="1">The sequence shown here is derived from an EMBL/GenBank/DDBJ whole genome shotgun (WGS) entry which is preliminary data.</text>
</comment>
<evidence type="ECO:0008006" key="3">
    <source>
        <dbReference type="Google" id="ProtNLM"/>
    </source>
</evidence>
<dbReference type="Gene3D" id="3.30.750.24">
    <property type="entry name" value="STAS domain"/>
    <property type="match status" value="1"/>
</dbReference>
<dbReference type="AlphaFoldDB" id="A0A833H485"/>
<dbReference type="Proteomes" id="UP000460298">
    <property type="component" value="Unassembled WGS sequence"/>
</dbReference>
<accession>A0A833H485</accession>
<evidence type="ECO:0000313" key="2">
    <source>
        <dbReference type="Proteomes" id="UP000460298"/>
    </source>
</evidence>
<dbReference type="SUPFAM" id="SSF52091">
    <property type="entry name" value="SpoIIaa-like"/>
    <property type="match status" value="1"/>
</dbReference>
<reference evidence="1 2" key="1">
    <citation type="submission" date="2019-10" db="EMBL/GenBank/DDBJ databases">
        <title>Extracellular Electron Transfer in a Candidatus Methanoperedens spp. Enrichment Culture.</title>
        <authorList>
            <person name="Berger S."/>
            <person name="Rangel Shaw D."/>
            <person name="Berben T."/>
            <person name="In 'T Zandt M."/>
            <person name="Frank J."/>
            <person name="Reimann J."/>
            <person name="Jetten M.S.M."/>
            <person name="Welte C.U."/>
        </authorList>
    </citation>
    <scope>NUCLEOTIDE SEQUENCE [LARGE SCALE GENOMIC DNA]</scope>
    <source>
        <strain evidence="1">SB12</strain>
    </source>
</reference>
<organism evidence="1 2">
    <name type="scientific">Leptonema illini</name>
    <dbReference type="NCBI Taxonomy" id="183"/>
    <lineage>
        <taxon>Bacteria</taxon>
        <taxon>Pseudomonadati</taxon>
        <taxon>Spirochaetota</taxon>
        <taxon>Spirochaetia</taxon>
        <taxon>Leptospirales</taxon>
        <taxon>Leptospiraceae</taxon>
        <taxon>Leptonema</taxon>
    </lineage>
</organism>
<dbReference type="EMBL" id="WBUI01000002">
    <property type="protein sequence ID" value="KAB2934852.1"/>
    <property type="molecule type" value="Genomic_DNA"/>
</dbReference>
<dbReference type="InterPro" id="IPR036513">
    <property type="entry name" value="STAS_dom_sf"/>
</dbReference>
<gene>
    <name evidence="1" type="ORF">F9K24_03485</name>
</gene>
<protein>
    <recommendedName>
        <fullName evidence="3">STAS domain-containing protein</fullName>
    </recommendedName>
</protein>
<name>A0A833H485_9LEPT</name>
<sequence length="103" mass="11040">MANFFKRGKKIIISIEKDELRESGGSLRTVLGESLPLEAGNEILLNIGACDELSIESAAVLATFAKECRKVGCALKITASSAIKDQFSIIGLDRHFQILSAAS</sequence>
<evidence type="ECO:0000313" key="1">
    <source>
        <dbReference type="EMBL" id="KAB2934852.1"/>
    </source>
</evidence>
<proteinExistence type="predicted"/>